<proteinExistence type="predicted"/>
<keyword evidence="3" id="KW-1185">Reference proteome</keyword>
<accession>A0A6G1EAV2</accession>
<dbReference type="AlphaFoldDB" id="A0A6G1EAV2"/>
<feature type="compositionally biased region" description="Basic residues" evidence="1">
    <location>
        <begin position="23"/>
        <end position="33"/>
    </location>
</feature>
<evidence type="ECO:0000256" key="1">
    <source>
        <dbReference type="SAM" id="MobiDB-lite"/>
    </source>
</evidence>
<organism evidence="2 3">
    <name type="scientific">Oryza meyeriana var. granulata</name>
    <dbReference type="NCBI Taxonomy" id="110450"/>
    <lineage>
        <taxon>Eukaryota</taxon>
        <taxon>Viridiplantae</taxon>
        <taxon>Streptophyta</taxon>
        <taxon>Embryophyta</taxon>
        <taxon>Tracheophyta</taxon>
        <taxon>Spermatophyta</taxon>
        <taxon>Magnoliopsida</taxon>
        <taxon>Liliopsida</taxon>
        <taxon>Poales</taxon>
        <taxon>Poaceae</taxon>
        <taxon>BOP clade</taxon>
        <taxon>Oryzoideae</taxon>
        <taxon>Oryzeae</taxon>
        <taxon>Oryzinae</taxon>
        <taxon>Oryza</taxon>
        <taxon>Oryza meyeriana</taxon>
    </lineage>
</organism>
<dbReference type="Proteomes" id="UP000479710">
    <property type="component" value="Unassembled WGS sequence"/>
</dbReference>
<name>A0A6G1EAV2_9ORYZ</name>
<dbReference type="EMBL" id="SPHZ02000004">
    <property type="protein sequence ID" value="KAF0921552.1"/>
    <property type="molecule type" value="Genomic_DNA"/>
</dbReference>
<comment type="caution">
    <text evidence="2">The sequence shown here is derived from an EMBL/GenBank/DDBJ whole genome shotgun (WGS) entry which is preliminary data.</text>
</comment>
<feature type="region of interest" description="Disordered" evidence="1">
    <location>
        <begin position="1"/>
        <end position="84"/>
    </location>
</feature>
<gene>
    <name evidence="2" type="ORF">E2562_009293</name>
</gene>
<reference evidence="2 3" key="1">
    <citation type="submission" date="2019-11" db="EMBL/GenBank/DDBJ databases">
        <title>Whole genome sequence of Oryza granulata.</title>
        <authorList>
            <person name="Li W."/>
        </authorList>
    </citation>
    <scope>NUCLEOTIDE SEQUENCE [LARGE SCALE GENOMIC DNA]</scope>
    <source>
        <strain evidence="3">cv. Menghai</strain>
        <tissue evidence="2">Leaf</tissue>
    </source>
</reference>
<sequence>MKEVAGSAGGLQTTEVAPEDRGRRRPKKPRSRLLPKAPVAAATKYPGRRHSRRLGSPPPSDTRVASTTKYPGHCRPRNVRSPLPPDTLVAAWEQRGDRVNAARLATLKEIASTPPLGNAELTPGNAELTDPFTWV</sequence>
<evidence type="ECO:0000313" key="2">
    <source>
        <dbReference type="EMBL" id="KAF0921552.1"/>
    </source>
</evidence>
<evidence type="ECO:0000313" key="3">
    <source>
        <dbReference type="Proteomes" id="UP000479710"/>
    </source>
</evidence>
<feature type="region of interest" description="Disordered" evidence="1">
    <location>
        <begin position="115"/>
        <end position="135"/>
    </location>
</feature>
<protein>
    <submittedName>
        <fullName evidence="2">Uncharacterized protein</fullName>
    </submittedName>
</protein>